<dbReference type="Gene3D" id="2.60.40.1080">
    <property type="match status" value="4"/>
</dbReference>
<organism evidence="2 3">
    <name type="scientific">Mesobacillus foraminis</name>
    <dbReference type="NCBI Taxonomy" id="279826"/>
    <lineage>
        <taxon>Bacteria</taxon>
        <taxon>Bacillati</taxon>
        <taxon>Bacillota</taxon>
        <taxon>Bacilli</taxon>
        <taxon>Bacillales</taxon>
        <taxon>Bacillaceae</taxon>
        <taxon>Mesobacillus</taxon>
    </lineage>
</organism>
<dbReference type="InterPro" id="IPR003343">
    <property type="entry name" value="Big_2"/>
</dbReference>
<dbReference type="AlphaFoldDB" id="A0A4R2BAJ3"/>
<dbReference type="PANTHER" id="PTHR23019">
    <property type="entry name" value="NUCLEAR PORE MEMBRANE GLYCOPROTEIN GP210-RELATED"/>
    <property type="match status" value="1"/>
</dbReference>
<comment type="caution">
    <text evidence="2">The sequence shown here is derived from an EMBL/GenBank/DDBJ whole genome shotgun (WGS) entry which is preliminary data.</text>
</comment>
<feature type="domain" description="BIG2" evidence="1">
    <location>
        <begin position="364"/>
        <end position="441"/>
    </location>
</feature>
<evidence type="ECO:0000313" key="3">
    <source>
        <dbReference type="Proteomes" id="UP000295689"/>
    </source>
</evidence>
<dbReference type="RefSeq" id="WP_132007840.1">
    <property type="nucleotide sequence ID" value="NZ_JABUHM010000007.1"/>
</dbReference>
<dbReference type="EMBL" id="SLVV01000008">
    <property type="protein sequence ID" value="TCN23958.1"/>
    <property type="molecule type" value="Genomic_DNA"/>
</dbReference>
<dbReference type="Pfam" id="PF02368">
    <property type="entry name" value="Big_2"/>
    <property type="match status" value="4"/>
</dbReference>
<dbReference type="PROSITE" id="PS51257">
    <property type="entry name" value="PROKAR_LIPOPROTEIN"/>
    <property type="match status" value="1"/>
</dbReference>
<feature type="domain" description="BIG2" evidence="1">
    <location>
        <begin position="282"/>
        <end position="359"/>
    </location>
</feature>
<proteinExistence type="predicted"/>
<feature type="domain" description="BIG2" evidence="1">
    <location>
        <begin position="197"/>
        <end position="274"/>
    </location>
</feature>
<dbReference type="InterPro" id="IPR045197">
    <property type="entry name" value="NUP210-like"/>
</dbReference>
<evidence type="ECO:0000313" key="2">
    <source>
        <dbReference type="EMBL" id="TCN23958.1"/>
    </source>
</evidence>
<accession>A0A4R2BAJ3</accession>
<dbReference type="SUPFAM" id="SSF49373">
    <property type="entry name" value="Invasin/intimin cell-adhesion fragments"/>
    <property type="match status" value="4"/>
</dbReference>
<sequence length="694" mass="74047">MNRNSSIKLLVMMVLFLSFWFGCEVTGASAASLGEGTYKVGEDISAGLNNFSVQEGTATILISRGEEVLLVETLDSDKTYSSNQFSARLRDGDAIEIYLDGGSHIEVSQTGKLDMKNIRAGYYEVDVDIPAGTYTLDIVNPDDSAYISILDNEYFEKESFSLFYEEVNPDRYTFSKGEKIYISSLIETINFKEVILVPKSITLSKTSLTLMVNRTAQLSATVNPSTARNKGVSWTSGNPAIATVDTKGNVKAVKVGKTTITATANGDKSITKTIPVTVLKIIPTSLKLNKSSLHISKKQIVKVTATVDPKDAADKTILWKSSNPKVATVDSQGNIKGLANGSATVTATAKDNPKVYKKVAVKVSTKTVKVNKTGLTLTAGKTAVLKATVSPLDSTDKAVKWTSSNTRIATVDSKGKVSGKTKGTATITATVKDAKAVKVKVTVTAPIPAKSVKLNKNSVTLGKGKTLALTATVSPHNTTNKTVKWKSSNTRVATVDSKGKVKAVGSGTARITASTINGKTTAATITVPYVKNLSAGKWKAGKDIPAGRYKITAKAGSGNLVIGMGTEDRFINEILSSEKDEFGVTAVTTDIKAGDNIEISGLDNVQFTRVANIRSNTLHSGYWTVGKDIAPGKYKITTPDYMGNLFIYRGDNLLVNEILAHKPGTYTVTSVTVTLKSGDRIGISGLDHVVFTKR</sequence>
<dbReference type="SMART" id="SM00635">
    <property type="entry name" value="BID_2"/>
    <property type="match status" value="4"/>
</dbReference>
<keyword evidence="3" id="KW-1185">Reference proteome</keyword>
<reference evidence="2 3" key="1">
    <citation type="journal article" date="2015" name="Stand. Genomic Sci.">
        <title>Genomic Encyclopedia of Bacterial and Archaeal Type Strains, Phase III: the genomes of soil and plant-associated and newly described type strains.</title>
        <authorList>
            <person name="Whitman W.B."/>
            <person name="Woyke T."/>
            <person name="Klenk H.P."/>
            <person name="Zhou Y."/>
            <person name="Lilburn T.G."/>
            <person name="Beck B.J."/>
            <person name="De Vos P."/>
            <person name="Vandamme P."/>
            <person name="Eisen J.A."/>
            <person name="Garrity G."/>
            <person name="Hugenholtz P."/>
            <person name="Kyrpides N.C."/>
        </authorList>
    </citation>
    <scope>NUCLEOTIDE SEQUENCE [LARGE SCALE GENOMIC DNA]</scope>
    <source>
        <strain evidence="2 3">CV53</strain>
    </source>
</reference>
<protein>
    <submittedName>
        <fullName evidence="2">Uncharacterized protein YjdB</fullName>
    </submittedName>
</protein>
<dbReference type="PANTHER" id="PTHR23019:SF0">
    <property type="entry name" value="NUCLEAR PORE MEMBRANE GLYCOPROTEIN 210"/>
    <property type="match status" value="1"/>
</dbReference>
<gene>
    <name evidence="2" type="ORF">EV146_10861</name>
</gene>
<dbReference type="InterPro" id="IPR008964">
    <property type="entry name" value="Invasin/intimin_cell_adhesion"/>
</dbReference>
<dbReference type="Proteomes" id="UP000295689">
    <property type="component" value="Unassembled WGS sequence"/>
</dbReference>
<name>A0A4R2BAJ3_9BACI</name>
<evidence type="ECO:0000259" key="1">
    <source>
        <dbReference type="SMART" id="SM00635"/>
    </source>
</evidence>
<feature type="domain" description="BIG2" evidence="1">
    <location>
        <begin position="448"/>
        <end position="525"/>
    </location>
</feature>